<comment type="similarity">
    <text evidence="4">Belongs to the cyclin family.</text>
</comment>
<evidence type="ECO:0000259" key="7">
    <source>
        <dbReference type="SMART" id="SM01332"/>
    </source>
</evidence>
<protein>
    <submittedName>
        <fullName evidence="8">Related to Clb1 - B-type cyclin 1</fullName>
    </submittedName>
</protein>
<dbReference type="GO" id="GO:0051301">
    <property type="term" value="P:cell division"/>
    <property type="evidence" value="ECO:0007669"/>
    <property type="project" value="UniProtKB-KW"/>
</dbReference>
<dbReference type="Pfam" id="PF00134">
    <property type="entry name" value="Cyclin_N"/>
    <property type="match status" value="1"/>
</dbReference>
<sequence length="634" mass="68979">MPSTRPTTQASRRVPVRTRSTTVKASENGVVGAVSSRTARLGYRDMGEAGTADAGPSKPVVAAAAGKAATTAAAGGVLGTRKRAALGDLTNANRTRAAGAAASGKDEAGKGKASLKDGLKAKSVAGSTASSTTTSAGTSRATASTTGARRIVRRADGTTATVDDARVTKPSRRVGATASSVTGAATTNGRSSTAPSVATTTRRAQSARATSVGAQSAKPASKDTIQLHEVQDSQDAVMDQVEVRESKRIKTEKDAKPAKDEGWEDLDAEDMDDPLMVAEYVNDIFEYMKELEIVNMPNPDYMSMQRDISWQVRGVLVDWLIDVHAKFRLLPETLFLALNIIDRFLSQRMITLSKLQLVGVTAMFIAAKYEEVLCPSVENFVYLADGGYTDAEILAAERYMLKVLGFSLSYANPMNFLRRISKADNYDIQTRTVAKYFMEISLVDYRLMEHPPSLIAAAAVWLAREVLERGEWTPTLVHYSTYSEEELLGTAEIMLDYCLRPIAYPFFHKKYSAKKFMRASTYVADWARSTFPEAVVTEEEVEEQDLLSLRVDLFERRGLERPDFSPVASSRGVTPLTDCRGNLDATTADGAAGCNDDDDDDDVSRSFGDDDDDDDEEQRAALRDVTNEYDSTTY</sequence>
<dbReference type="InterPro" id="IPR039361">
    <property type="entry name" value="Cyclin"/>
</dbReference>
<evidence type="ECO:0000256" key="5">
    <source>
        <dbReference type="SAM" id="MobiDB-lite"/>
    </source>
</evidence>
<dbReference type="InterPro" id="IPR006671">
    <property type="entry name" value="Cyclin_N"/>
</dbReference>
<gene>
    <name evidence="8" type="ORF">PSFLO_01301</name>
</gene>
<evidence type="ECO:0000256" key="2">
    <source>
        <dbReference type="ARBA" id="ARBA00023127"/>
    </source>
</evidence>
<dbReference type="SUPFAM" id="SSF47954">
    <property type="entry name" value="Cyclin-like"/>
    <property type="match status" value="2"/>
</dbReference>
<name>A0A5C3EVF2_9BASI</name>
<feature type="compositionally biased region" description="Low complexity" evidence="5">
    <location>
        <begin position="196"/>
        <end position="212"/>
    </location>
</feature>
<dbReference type="OrthoDB" id="5590282at2759"/>
<dbReference type="AlphaFoldDB" id="A0A5C3EVF2"/>
<evidence type="ECO:0000313" key="8">
    <source>
        <dbReference type="EMBL" id="SPO35830.1"/>
    </source>
</evidence>
<feature type="domain" description="Cyclin C-terminal" evidence="7">
    <location>
        <begin position="411"/>
        <end position="525"/>
    </location>
</feature>
<dbReference type="PANTHER" id="PTHR10177">
    <property type="entry name" value="CYCLINS"/>
    <property type="match status" value="1"/>
</dbReference>
<feature type="compositionally biased region" description="Basic and acidic residues" evidence="5">
    <location>
        <begin position="104"/>
        <end position="120"/>
    </location>
</feature>
<accession>A0A5C3EVF2</accession>
<evidence type="ECO:0000256" key="3">
    <source>
        <dbReference type="ARBA" id="ARBA00023306"/>
    </source>
</evidence>
<evidence type="ECO:0000313" key="9">
    <source>
        <dbReference type="Proteomes" id="UP000323386"/>
    </source>
</evidence>
<feature type="region of interest" description="Disordered" evidence="5">
    <location>
        <begin position="1"/>
        <end position="25"/>
    </location>
</feature>
<dbReference type="CDD" id="cd20512">
    <property type="entry name" value="CYCLIN_CLBs_yeast_rpt2"/>
    <property type="match status" value="1"/>
</dbReference>
<keyword evidence="9" id="KW-1185">Reference proteome</keyword>
<feature type="compositionally biased region" description="Low complexity" evidence="5">
    <location>
        <begin position="125"/>
        <end position="149"/>
    </location>
</feature>
<dbReference type="EMBL" id="OOIP01000003">
    <property type="protein sequence ID" value="SPO35830.1"/>
    <property type="molecule type" value="Genomic_DNA"/>
</dbReference>
<dbReference type="Gene3D" id="1.10.472.10">
    <property type="entry name" value="Cyclin-like"/>
    <property type="match status" value="2"/>
</dbReference>
<evidence type="ECO:0000256" key="1">
    <source>
        <dbReference type="ARBA" id="ARBA00022618"/>
    </source>
</evidence>
<dbReference type="InterPro" id="IPR048258">
    <property type="entry name" value="Cyclins_cyclin-box"/>
</dbReference>
<dbReference type="SMART" id="SM01332">
    <property type="entry name" value="Cyclin_C"/>
    <property type="match status" value="1"/>
</dbReference>
<dbReference type="Pfam" id="PF02984">
    <property type="entry name" value="Cyclin_C"/>
    <property type="match status" value="1"/>
</dbReference>
<dbReference type="CDD" id="cd20568">
    <property type="entry name" value="CYCLIN_CLBs_yeast_rpt1"/>
    <property type="match status" value="1"/>
</dbReference>
<feature type="compositionally biased region" description="Low complexity" evidence="5">
    <location>
        <begin position="11"/>
        <end position="23"/>
    </location>
</feature>
<dbReference type="PROSITE" id="PS00292">
    <property type="entry name" value="CYCLINS"/>
    <property type="match status" value="1"/>
</dbReference>
<reference evidence="8 9" key="1">
    <citation type="submission" date="2018-03" db="EMBL/GenBank/DDBJ databases">
        <authorList>
            <person name="Guldener U."/>
        </authorList>
    </citation>
    <scope>NUCLEOTIDE SEQUENCE [LARGE SCALE GENOMIC DNA]</scope>
    <source>
        <strain evidence="8 9">DAOM196992</strain>
    </source>
</reference>
<feature type="domain" description="Cyclin-like" evidence="6">
    <location>
        <begin position="415"/>
        <end position="496"/>
    </location>
</feature>
<dbReference type="InterPro" id="IPR004367">
    <property type="entry name" value="Cyclin_C-dom"/>
</dbReference>
<feature type="region of interest" description="Disordered" evidence="5">
    <location>
        <begin position="95"/>
        <end position="222"/>
    </location>
</feature>
<dbReference type="Proteomes" id="UP000323386">
    <property type="component" value="Unassembled WGS sequence"/>
</dbReference>
<dbReference type="InterPro" id="IPR036915">
    <property type="entry name" value="Cyclin-like_sf"/>
</dbReference>
<evidence type="ECO:0000259" key="6">
    <source>
        <dbReference type="SMART" id="SM00385"/>
    </source>
</evidence>
<dbReference type="SMART" id="SM00385">
    <property type="entry name" value="CYCLIN"/>
    <property type="match status" value="2"/>
</dbReference>
<dbReference type="FunFam" id="1.10.472.10:FF:000001">
    <property type="entry name" value="G2/mitotic-specific cyclin"/>
    <property type="match status" value="1"/>
</dbReference>
<organism evidence="8 9">
    <name type="scientific">Pseudozyma flocculosa</name>
    <dbReference type="NCBI Taxonomy" id="84751"/>
    <lineage>
        <taxon>Eukaryota</taxon>
        <taxon>Fungi</taxon>
        <taxon>Dikarya</taxon>
        <taxon>Basidiomycota</taxon>
        <taxon>Ustilaginomycotina</taxon>
        <taxon>Ustilaginomycetes</taxon>
        <taxon>Ustilaginales</taxon>
        <taxon>Ustilaginaceae</taxon>
        <taxon>Pseudozyma</taxon>
    </lineage>
</organism>
<proteinExistence type="inferred from homology"/>
<feature type="region of interest" description="Disordered" evidence="5">
    <location>
        <begin position="587"/>
        <end position="634"/>
    </location>
</feature>
<keyword evidence="3" id="KW-0131">Cell cycle</keyword>
<feature type="compositionally biased region" description="Polar residues" evidence="5">
    <location>
        <begin position="1"/>
        <end position="10"/>
    </location>
</feature>
<feature type="compositionally biased region" description="Low complexity" evidence="5">
    <location>
        <begin position="174"/>
        <end position="187"/>
    </location>
</feature>
<evidence type="ECO:0000256" key="4">
    <source>
        <dbReference type="RuleBase" id="RU000383"/>
    </source>
</evidence>
<keyword evidence="1" id="KW-0132">Cell division</keyword>
<dbReference type="InterPro" id="IPR013763">
    <property type="entry name" value="Cyclin-like_dom"/>
</dbReference>
<keyword evidence="2 4" id="KW-0195">Cyclin</keyword>
<feature type="domain" description="Cyclin-like" evidence="6">
    <location>
        <begin position="318"/>
        <end position="402"/>
    </location>
</feature>